<dbReference type="EMBL" id="HBUE01234842">
    <property type="protein sequence ID" value="CAG6546598.1"/>
    <property type="molecule type" value="Transcribed_RNA"/>
</dbReference>
<dbReference type="EMBL" id="HBUE01341740">
    <property type="protein sequence ID" value="CAG6598778.1"/>
    <property type="molecule type" value="Transcribed_RNA"/>
</dbReference>
<organism evidence="2">
    <name type="scientific">Culex pipiens</name>
    <name type="common">House mosquito</name>
    <dbReference type="NCBI Taxonomy" id="7175"/>
    <lineage>
        <taxon>Eukaryota</taxon>
        <taxon>Metazoa</taxon>
        <taxon>Ecdysozoa</taxon>
        <taxon>Arthropoda</taxon>
        <taxon>Hexapoda</taxon>
        <taxon>Insecta</taxon>
        <taxon>Pterygota</taxon>
        <taxon>Neoptera</taxon>
        <taxon>Endopterygota</taxon>
        <taxon>Diptera</taxon>
        <taxon>Nematocera</taxon>
        <taxon>Culicoidea</taxon>
        <taxon>Culicidae</taxon>
        <taxon>Culicinae</taxon>
        <taxon>Culicini</taxon>
        <taxon>Culex</taxon>
        <taxon>Culex</taxon>
    </lineage>
</organism>
<proteinExistence type="predicted"/>
<sequence length="133" mass="15066">MCHDTTRWTRSTGLDHRTNRATRRPRVAIPATPTTTTETTTVPEVRASWTRTASTTGSTRVAIAMDRPRRALRATLASGGSRRRRAVGSTTRRAAAAGVRSWTCSTTTHWPRRFRTLWWLRAWSDLGRSTRCR</sequence>
<reference evidence="2" key="1">
    <citation type="submission" date="2021-05" db="EMBL/GenBank/DDBJ databases">
        <authorList>
            <person name="Alioto T."/>
            <person name="Alioto T."/>
            <person name="Gomez Garrido J."/>
        </authorList>
    </citation>
    <scope>NUCLEOTIDE SEQUENCE</scope>
</reference>
<dbReference type="EMBL" id="HBUE01341744">
    <property type="protein sequence ID" value="CAG6598781.1"/>
    <property type="molecule type" value="Transcribed_RNA"/>
</dbReference>
<dbReference type="EMBL" id="HBUE01234838">
    <property type="protein sequence ID" value="CAG6546595.1"/>
    <property type="molecule type" value="Transcribed_RNA"/>
</dbReference>
<evidence type="ECO:0000313" key="2">
    <source>
        <dbReference type="EMBL" id="CAG6598781.1"/>
    </source>
</evidence>
<name>A0A8D8KXZ7_CULPI</name>
<dbReference type="AlphaFoldDB" id="A0A8D8KXZ7"/>
<feature type="compositionally biased region" description="Basic and acidic residues" evidence="1">
    <location>
        <begin position="1"/>
        <end position="18"/>
    </location>
</feature>
<evidence type="ECO:0000256" key="1">
    <source>
        <dbReference type="SAM" id="MobiDB-lite"/>
    </source>
</evidence>
<feature type="region of interest" description="Disordered" evidence="1">
    <location>
        <begin position="1"/>
        <end position="25"/>
    </location>
</feature>
<protein>
    <submittedName>
        <fullName evidence="2">(northern house mosquito) hypothetical protein</fullName>
    </submittedName>
</protein>
<accession>A0A8D8KXZ7</accession>